<evidence type="ECO:0000256" key="1">
    <source>
        <dbReference type="ARBA" id="ARBA00004141"/>
    </source>
</evidence>
<feature type="transmembrane region" description="Helical" evidence="5">
    <location>
        <begin position="12"/>
        <end position="44"/>
    </location>
</feature>
<keyword evidence="2 5" id="KW-0812">Transmembrane</keyword>
<proteinExistence type="predicted"/>
<sequence length="248" mass="28764">MKISSIDPRVPLILVLTISTLAVIFRSIPWLLALTVLTFGFLIYFKIPFYKKCKNLIPLFLIFPTMTFLQSLLQPQGRILWHIHNTVLLTDKGLFMGLAIFLRMLIIVYSVFLLAALNERKLIQGLQQWGMPYEIAFMIKMALEFFPLLKEEIQDVYAALQLRGIRTEKLSIKEKVSIYSSFILPILVRIIQKTQEIALVMELRGFGIGDKRTSYYHVELSSKEKWMLKGCLVLGVISLILYFAYSYR</sequence>
<evidence type="ECO:0000256" key="3">
    <source>
        <dbReference type="ARBA" id="ARBA00022989"/>
    </source>
</evidence>
<feature type="transmembrane region" description="Helical" evidence="5">
    <location>
        <begin position="226"/>
        <end position="245"/>
    </location>
</feature>
<dbReference type="InterPro" id="IPR003339">
    <property type="entry name" value="ABC/ECF_trnsptr_transmembrane"/>
</dbReference>
<evidence type="ECO:0000313" key="7">
    <source>
        <dbReference type="Proteomes" id="UP000093954"/>
    </source>
</evidence>
<keyword evidence="7" id="KW-1185">Reference proteome</keyword>
<accession>A0A1A6AL00</accession>
<reference evidence="6 7" key="1">
    <citation type="journal article" date="2012" name="Front. Microbiol.">
        <title>Draft Genome Sequence of the Virulent Strain 01-B526 of the Fish Pathogen Aeromonas salmonicida.</title>
        <authorList>
            <person name="Charette S.J."/>
            <person name="Brochu F."/>
            <person name="Boyle B."/>
            <person name="Filion G."/>
            <person name="Tanaka K.H."/>
            <person name="Derome N."/>
        </authorList>
    </citation>
    <scope>NUCLEOTIDE SEQUENCE [LARGE SCALE GENOMIC DNA]</scope>
    <source>
        <strain evidence="6 7">P11</strain>
    </source>
</reference>
<dbReference type="Pfam" id="PF02361">
    <property type="entry name" value="CbiQ"/>
    <property type="match status" value="1"/>
</dbReference>
<evidence type="ECO:0000256" key="4">
    <source>
        <dbReference type="ARBA" id="ARBA00023136"/>
    </source>
</evidence>
<organism evidence="6 7">
    <name type="scientific">Clostridium ragsdalei P11</name>
    <dbReference type="NCBI Taxonomy" id="1353534"/>
    <lineage>
        <taxon>Bacteria</taxon>
        <taxon>Bacillati</taxon>
        <taxon>Bacillota</taxon>
        <taxon>Clostridia</taxon>
        <taxon>Eubacteriales</taxon>
        <taxon>Clostridiaceae</taxon>
        <taxon>Clostridium</taxon>
    </lineage>
</organism>
<dbReference type="Proteomes" id="UP000093954">
    <property type="component" value="Unassembled WGS sequence"/>
</dbReference>
<comment type="caution">
    <text evidence="6">The sequence shown here is derived from an EMBL/GenBank/DDBJ whole genome shotgun (WGS) entry which is preliminary data.</text>
</comment>
<keyword evidence="4 5" id="KW-0472">Membrane</keyword>
<dbReference type="PATRIC" id="fig|1353534.3.peg.3472"/>
<name>A0A1A6AL00_9CLOT</name>
<keyword evidence="3 5" id="KW-1133">Transmembrane helix</keyword>
<evidence type="ECO:0000313" key="6">
    <source>
        <dbReference type="EMBL" id="OBR90762.1"/>
    </source>
</evidence>
<dbReference type="GO" id="GO:0005886">
    <property type="term" value="C:plasma membrane"/>
    <property type="evidence" value="ECO:0007669"/>
    <property type="project" value="TreeGrafter"/>
</dbReference>
<evidence type="ECO:0000256" key="5">
    <source>
        <dbReference type="SAM" id="Phobius"/>
    </source>
</evidence>
<dbReference type="CDD" id="cd16914">
    <property type="entry name" value="EcfT"/>
    <property type="match status" value="1"/>
</dbReference>
<dbReference type="AlphaFoldDB" id="A0A1A6AL00"/>
<feature type="transmembrane region" description="Helical" evidence="5">
    <location>
        <begin position="93"/>
        <end position="117"/>
    </location>
</feature>
<gene>
    <name evidence="6" type="primary">ecfT_3</name>
    <name evidence="6" type="ORF">CLRAG_34100</name>
</gene>
<dbReference type="PANTHER" id="PTHR33514">
    <property type="entry name" value="PROTEIN ABCI12, CHLOROPLASTIC"/>
    <property type="match status" value="1"/>
</dbReference>
<evidence type="ECO:0000256" key="2">
    <source>
        <dbReference type="ARBA" id="ARBA00022692"/>
    </source>
</evidence>
<protein>
    <submittedName>
        <fullName evidence="6">Energy-coupling factor transporter transmembrane protein EcfT</fullName>
    </submittedName>
</protein>
<dbReference type="PANTHER" id="PTHR33514:SF13">
    <property type="entry name" value="PROTEIN ABCI12, CHLOROPLASTIC"/>
    <property type="match status" value="1"/>
</dbReference>
<dbReference type="EMBL" id="LROS01000055">
    <property type="protein sequence ID" value="OBR90762.1"/>
    <property type="molecule type" value="Genomic_DNA"/>
</dbReference>
<dbReference type="RefSeq" id="WP_065079483.1">
    <property type="nucleotide sequence ID" value="NZ_LROS01000055.1"/>
</dbReference>
<feature type="transmembrane region" description="Helical" evidence="5">
    <location>
        <begin position="56"/>
        <end position="73"/>
    </location>
</feature>
<comment type="subcellular location">
    <subcellularLocation>
        <location evidence="1">Membrane</location>
        <topology evidence="1">Multi-pass membrane protein</topology>
    </subcellularLocation>
</comment>